<evidence type="ECO:0000313" key="9">
    <source>
        <dbReference type="Proteomes" id="UP001254848"/>
    </source>
</evidence>
<keyword evidence="2 7" id="KW-1003">Cell membrane</keyword>
<keyword evidence="6 7" id="KW-0472">Membrane</keyword>
<comment type="catalytic activity">
    <reaction evidence="7">
        <text>L-cysteinyl-[prolipoprotein] + a 1,2-diacyl-sn-glycero-3-phospho-(1'-sn-glycerol) = an S-1,2-diacyl-sn-glyceryl-L-cysteinyl-[prolipoprotein] + sn-glycerol 1-phosphate + H(+)</text>
        <dbReference type="Rhea" id="RHEA:56712"/>
        <dbReference type="Rhea" id="RHEA-COMP:14679"/>
        <dbReference type="Rhea" id="RHEA-COMP:14680"/>
        <dbReference type="ChEBI" id="CHEBI:15378"/>
        <dbReference type="ChEBI" id="CHEBI:29950"/>
        <dbReference type="ChEBI" id="CHEBI:57685"/>
        <dbReference type="ChEBI" id="CHEBI:64716"/>
        <dbReference type="ChEBI" id="CHEBI:140658"/>
        <dbReference type="EC" id="2.5.1.145"/>
    </reaction>
</comment>
<dbReference type="NCBIfam" id="TIGR00544">
    <property type="entry name" value="lgt"/>
    <property type="match status" value="1"/>
</dbReference>
<dbReference type="RefSeq" id="WP_413780202.1">
    <property type="nucleotide sequence ID" value="NZ_JAUOZS010000001.1"/>
</dbReference>
<dbReference type="Proteomes" id="UP001254848">
    <property type="component" value="Unassembled WGS sequence"/>
</dbReference>
<feature type="transmembrane region" description="Helical" evidence="7">
    <location>
        <begin position="13"/>
        <end position="33"/>
    </location>
</feature>
<evidence type="ECO:0000313" key="8">
    <source>
        <dbReference type="EMBL" id="MDT8901698.1"/>
    </source>
</evidence>
<comment type="subcellular location">
    <subcellularLocation>
        <location evidence="7">Cell membrane</location>
        <topology evidence="7">Multi-pass membrane protein</topology>
    </subcellularLocation>
</comment>
<keyword evidence="5 7" id="KW-1133">Transmembrane helix</keyword>
<evidence type="ECO:0000256" key="3">
    <source>
        <dbReference type="ARBA" id="ARBA00022679"/>
    </source>
</evidence>
<dbReference type="GO" id="GO:0008961">
    <property type="term" value="F:phosphatidylglycerol-prolipoprotein diacylglyceryl transferase activity"/>
    <property type="evidence" value="ECO:0007669"/>
    <property type="project" value="UniProtKB-EC"/>
</dbReference>
<evidence type="ECO:0000256" key="5">
    <source>
        <dbReference type="ARBA" id="ARBA00022989"/>
    </source>
</evidence>
<keyword evidence="9" id="KW-1185">Reference proteome</keyword>
<accession>A0ABU3NZI6</accession>
<sequence length="257" mass="28766">MGKIAFTLGPLQFYWYGLIIAVAVTAAFLVFLWQAARQSRPVEPVVDLLFWSVPAGVIGARVYYVAANWSLYRDRPLDSLCLWQGGLAIHGALLAFILVLYIYARRRRIPFWEWADLAAPALACGQAVGQWANFFNQEAFGPPTDLAWGVYIDYALRPAGYEQFDFFHPVFMYESGWNLFLLLALLAAGRVLRRFRPGAIFLTYIILYSAGHYYFAGLRLDGETILGIGLAQIFSVLAAVAALGLLLGGRRPRAEEQ</sequence>
<protein>
    <recommendedName>
        <fullName evidence="7">Phosphatidylglycerol--prolipoprotein diacylglyceryl transferase</fullName>
        <ecNumber evidence="7">2.5.1.145</ecNumber>
    </recommendedName>
</protein>
<dbReference type="Pfam" id="PF01790">
    <property type="entry name" value="LGT"/>
    <property type="match status" value="1"/>
</dbReference>
<dbReference type="InterPro" id="IPR001640">
    <property type="entry name" value="Lgt"/>
</dbReference>
<keyword evidence="3 7" id="KW-0808">Transferase</keyword>
<dbReference type="PANTHER" id="PTHR30589:SF0">
    <property type="entry name" value="PHOSPHATIDYLGLYCEROL--PROLIPOPROTEIN DIACYLGLYCERYL TRANSFERASE"/>
    <property type="match status" value="1"/>
</dbReference>
<organism evidence="8 9">
    <name type="scientific">Anaeroselena agilis</name>
    <dbReference type="NCBI Taxonomy" id="3063788"/>
    <lineage>
        <taxon>Bacteria</taxon>
        <taxon>Bacillati</taxon>
        <taxon>Bacillota</taxon>
        <taxon>Negativicutes</taxon>
        <taxon>Acetonemataceae</taxon>
        <taxon>Anaeroselena</taxon>
    </lineage>
</organism>
<reference evidence="8 9" key="1">
    <citation type="submission" date="2023-07" db="EMBL/GenBank/DDBJ databases">
        <title>The novel representative of Negativicutes class, Anaeroselena agilis gen. nov. sp. nov.</title>
        <authorList>
            <person name="Prokofeva M.I."/>
            <person name="Elcheninov A.G."/>
            <person name="Klyukina A."/>
            <person name="Kublanov I.V."/>
            <person name="Frolov E.N."/>
            <person name="Podosokorskaya O.A."/>
        </authorList>
    </citation>
    <scope>NUCLEOTIDE SEQUENCE [LARGE SCALE GENOMIC DNA]</scope>
    <source>
        <strain evidence="8 9">4137-cl</strain>
    </source>
</reference>
<evidence type="ECO:0000256" key="4">
    <source>
        <dbReference type="ARBA" id="ARBA00022692"/>
    </source>
</evidence>
<evidence type="ECO:0000256" key="2">
    <source>
        <dbReference type="ARBA" id="ARBA00022475"/>
    </source>
</evidence>
<comment type="caution">
    <text evidence="8">The sequence shown here is derived from an EMBL/GenBank/DDBJ whole genome shotgun (WGS) entry which is preliminary data.</text>
</comment>
<gene>
    <name evidence="7 8" type="primary">lgt</name>
    <name evidence="8" type="ORF">Q4T40_10625</name>
</gene>
<comment type="similarity">
    <text evidence="1 7">Belongs to the Lgt family.</text>
</comment>
<dbReference type="PANTHER" id="PTHR30589">
    <property type="entry name" value="PROLIPOPROTEIN DIACYLGLYCERYL TRANSFERASE"/>
    <property type="match status" value="1"/>
</dbReference>
<comment type="pathway">
    <text evidence="7">Protein modification; lipoprotein biosynthesis (diacylglyceryl transfer).</text>
</comment>
<feature type="transmembrane region" description="Helical" evidence="7">
    <location>
        <begin position="199"/>
        <end position="218"/>
    </location>
</feature>
<comment type="caution">
    <text evidence="7">Lacks conserved residue(s) required for the propagation of feature annotation.</text>
</comment>
<feature type="transmembrane region" description="Helical" evidence="7">
    <location>
        <begin position="175"/>
        <end position="192"/>
    </location>
</feature>
<keyword evidence="4 7" id="KW-0812">Transmembrane</keyword>
<comment type="function">
    <text evidence="7">Catalyzes the transfer of the diacylglyceryl group from phosphatidylglycerol to the sulfhydryl group of the N-terminal cysteine of a prolipoprotein, the first step in the formation of mature lipoproteins.</text>
</comment>
<name>A0ABU3NZI6_9FIRM</name>
<dbReference type="HAMAP" id="MF_01147">
    <property type="entry name" value="Lgt"/>
    <property type="match status" value="1"/>
</dbReference>
<evidence type="ECO:0000256" key="7">
    <source>
        <dbReference type="HAMAP-Rule" id="MF_01147"/>
    </source>
</evidence>
<evidence type="ECO:0000256" key="6">
    <source>
        <dbReference type="ARBA" id="ARBA00023136"/>
    </source>
</evidence>
<feature type="transmembrane region" description="Helical" evidence="7">
    <location>
        <begin position="45"/>
        <end position="66"/>
    </location>
</feature>
<dbReference type="EMBL" id="JAUOZS010000001">
    <property type="protein sequence ID" value="MDT8901698.1"/>
    <property type="molecule type" value="Genomic_DNA"/>
</dbReference>
<feature type="transmembrane region" description="Helical" evidence="7">
    <location>
        <begin position="86"/>
        <end position="104"/>
    </location>
</feature>
<proteinExistence type="inferred from homology"/>
<feature type="transmembrane region" description="Helical" evidence="7">
    <location>
        <begin position="224"/>
        <end position="247"/>
    </location>
</feature>
<dbReference type="EC" id="2.5.1.145" evidence="7"/>
<evidence type="ECO:0000256" key="1">
    <source>
        <dbReference type="ARBA" id="ARBA00007150"/>
    </source>
</evidence>